<feature type="non-terminal residue" evidence="1">
    <location>
        <position position="216"/>
    </location>
</feature>
<protein>
    <submittedName>
        <fullName evidence="1">Uncharacterized protein</fullName>
    </submittedName>
</protein>
<evidence type="ECO:0000313" key="1">
    <source>
        <dbReference type="EMBL" id="KAJ1673104.1"/>
    </source>
</evidence>
<evidence type="ECO:0000313" key="2">
    <source>
        <dbReference type="Proteomes" id="UP001145114"/>
    </source>
</evidence>
<gene>
    <name evidence="1" type="ORF">EV182_005879</name>
</gene>
<name>A0ACC1HGP8_9FUNG</name>
<dbReference type="EMBL" id="JAMZIH010007382">
    <property type="protein sequence ID" value="KAJ1673104.1"/>
    <property type="molecule type" value="Genomic_DNA"/>
</dbReference>
<keyword evidence="2" id="KW-1185">Reference proteome</keyword>
<dbReference type="Proteomes" id="UP001145114">
    <property type="component" value="Unassembled WGS sequence"/>
</dbReference>
<proteinExistence type="predicted"/>
<sequence length="216" mass="24346">MPELAESTTHRDTTGGTAQMGPSTTDTTSRRYRDMSLWQATRFIAYNVIFFFHCVVINGVQLIIYAVLCLLNRRPAIDTFNLFFKHQFGGTMAFTFRIWAPTQLVLTAEDTDGSDFTEELRRDINASAKDKAPGCVAAKWLGDFSKTKGSIIIANHQARHHTTASSSPSDPFPLRNTPNPHAFLGRRVVTLAYMEDVDKYIKIILKYELRKLPILG</sequence>
<comment type="caution">
    <text evidence="1">The sequence shown here is derived from an EMBL/GenBank/DDBJ whole genome shotgun (WGS) entry which is preliminary data.</text>
</comment>
<organism evidence="1 2">
    <name type="scientific">Spiromyces aspiralis</name>
    <dbReference type="NCBI Taxonomy" id="68401"/>
    <lineage>
        <taxon>Eukaryota</taxon>
        <taxon>Fungi</taxon>
        <taxon>Fungi incertae sedis</taxon>
        <taxon>Zoopagomycota</taxon>
        <taxon>Kickxellomycotina</taxon>
        <taxon>Kickxellomycetes</taxon>
        <taxon>Kickxellales</taxon>
        <taxon>Kickxellaceae</taxon>
        <taxon>Spiromyces</taxon>
    </lineage>
</organism>
<accession>A0ACC1HGP8</accession>
<reference evidence="1" key="1">
    <citation type="submission" date="2022-06" db="EMBL/GenBank/DDBJ databases">
        <title>Phylogenomic reconstructions and comparative analyses of Kickxellomycotina fungi.</title>
        <authorList>
            <person name="Reynolds N.K."/>
            <person name="Stajich J.E."/>
            <person name="Barry K."/>
            <person name="Grigoriev I.V."/>
            <person name="Crous P."/>
            <person name="Smith M.E."/>
        </authorList>
    </citation>
    <scope>NUCLEOTIDE SEQUENCE</scope>
    <source>
        <strain evidence="1">RSA 2271</strain>
    </source>
</reference>